<protein>
    <submittedName>
        <fullName evidence="1">Uncharacterized protein</fullName>
    </submittedName>
</protein>
<keyword evidence="2" id="KW-1185">Reference proteome</keyword>
<dbReference type="Gene3D" id="1.10.1220.10">
    <property type="entry name" value="Met repressor-like"/>
    <property type="match status" value="1"/>
</dbReference>
<dbReference type="AlphaFoldDB" id="A0AAV3XJP2"/>
<dbReference type="GO" id="GO:0006355">
    <property type="term" value="P:regulation of DNA-templated transcription"/>
    <property type="evidence" value="ECO:0007669"/>
    <property type="project" value="InterPro"/>
</dbReference>
<proteinExistence type="predicted"/>
<evidence type="ECO:0000313" key="1">
    <source>
        <dbReference type="EMBL" id="GET40627.1"/>
    </source>
</evidence>
<comment type="caution">
    <text evidence="1">The sequence shown here is derived from an EMBL/GenBank/DDBJ whole genome shotgun (WGS) entry which is preliminary data.</text>
</comment>
<name>A0AAV3XJP2_9CYAN</name>
<reference evidence="1" key="1">
    <citation type="submission" date="2019-10" db="EMBL/GenBank/DDBJ databases">
        <title>Draft genome sequece of Microseira wollei NIES-4236.</title>
        <authorList>
            <person name="Yamaguchi H."/>
            <person name="Suzuki S."/>
            <person name="Kawachi M."/>
        </authorList>
    </citation>
    <scope>NUCLEOTIDE SEQUENCE</scope>
    <source>
        <strain evidence="1">NIES-4236</strain>
    </source>
</reference>
<dbReference type="SUPFAM" id="SSF47598">
    <property type="entry name" value="Ribbon-helix-helix"/>
    <property type="match status" value="1"/>
</dbReference>
<evidence type="ECO:0000313" key="2">
    <source>
        <dbReference type="Proteomes" id="UP001050975"/>
    </source>
</evidence>
<gene>
    <name evidence="1" type="ORF">MiSe_54380</name>
</gene>
<organism evidence="1 2">
    <name type="scientific">Microseira wollei NIES-4236</name>
    <dbReference type="NCBI Taxonomy" id="2530354"/>
    <lineage>
        <taxon>Bacteria</taxon>
        <taxon>Bacillati</taxon>
        <taxon>Cyanobacteriota</taxon>
        <taxon>Cyanophyceae</taxon>
        <taxon>Oscillatoriophycideae</taxon>
        <taxon>Aerosakkonematales</taxon>
        <taxon>Aerosakkonemataceae</taxon>
        <taxon>Microseira</taxon>
    </lineage>
</organism>
<dbReference type="Proteomes" id="UP001050975">
    <property type="component" value="Unassembled WGS sequence"/>
</dbReference>
<dbReference type="InterPro" id="IPR010985">
    <property type="entry name" value="Ribbon_hlx_hlx"/>
</dbReference>
<dbReference type="EMBL" id="BLAY01000095">
    <property type="protein sequence ID" value="GET40627.1"/>
    <property type="molecule type" value="Genomic_DNA"/>
</dbReference>
<dbReference type="InterPro" id="IPR013321">
    <property type="entry name" value="Arc_rbn_hlx_hlx"/>
</dbReference>
<sequence>MNSGDLDPAATLVTKRDDPNYSQVSGYIPKEIALRFKVVCTEQEITQSEALEEAVLSWIEKRTKSTKQDR</sequence>
<dbReference type="RefSeq" id="WP_226586628.1">
    <property type="nucleotide sequence ID" value="NZ_BLAY01000095.1"/>
</dbReference>
<accession>A0AAV3XJP2</accession>